<dbReference type="InterPro" id="IPR050784">
    <property type="entry name" value="IAP"/>
</dbReference>
<dbReference type="GO" id="GO:0005634">
    <property type="term" value="C:nucleus"/>
    <property type="evidence" value="ECO:0007669"/>
    <property type="project" value="TreeGrafter"/>
</dbReference>
<dbReference type="Gene3D" id="1.10.1170.10">
    <property type="entry name" value="Inhibitor Of Apoptosis Protein (2mihbC-IAP-1), Chain A"/>
    <property type="match status" value="2"/>
</dbReference>
<dbReference type="GO" id="GO:0031398">
    <property type="term" value="P:positive regulation of protein ubiquitination"/>
    <property type="evidence" value="ECO:0007669"/>
    <property type="project" value="TreeGrafter"/>
</dbReference>
<gene>
    <name evidence="6" type="ORF">EDS130_LOCUS21823</name>
</gene>
<dbReference type="GO" id="GO:0005737">
    <property type="term" value="C:cytoplasm"/>
    <property type="evidence" value="ECO:0007669"/>
    <property type="project" value="TreeGrafter"/>
</dbReference>
<dbReference type="PANTHER" id="PTHR10044">
    <property type="entry name" value="INHIBITOR OF APOPTOSIS"/>
    <property type="match status" value="1"/>
</dbReference>
<name>A0A814RM49_ADIRI</name>
<dbReference type="PROSITE" id="PS50143">
    <property type="entry name" value="BIR_REPEAT_2"/>
    <property type="match status" value="2"/>
</dbReference>
<dbReference type="GO" id="GO:0051726">
    <property type="term" value="P:regulation of cell cycle"/>
    <property type="evidence" value="ECO:0007669"/>
    <property type="project" value="TreeGrafter"/>
</dbReference>
<feature type="domain" description="RING-type" evidence="5">
    <location>
        <begin position="355"/>
        <end position="390"/>
    </location>
</feature>
<dbReference type="PANTHER" id="PTHR10044:SF139">
    <property type="entry name" value="DEATH-ASSOCIATED INHIBITOR OF APOPTOSIS 2"/>
    <property type="match status" value="1"/>
</dbReference>
<dbReference type="Proteomes" id="UP000663852">
    <property type="component" value="Unassembled WGS sequence"/>
</dbReference>
<dbReference type="Pfam" id="PF13920">
    <property type="entry name" value="zf-C3HC4_3"/>
    <property type="match status" value="1"/>
</dbReference>
<dbReference type="Gene3D" id="3.30.40.10">
    <property type="entry name" value="Zinc/RING finger domain, C3HC4 (zinc finger)"/>
    <property type="match status" value="1"/>
</dbReference>
<reference evidence="6" key="1">
    <citation type="submission" date="2021-02" db="EMBL/GenBank/DDBJ databases">
        <authorList>
            <person name="Nowell W R."/>
        </authorList>
    </citation>
    <scope>NUCLEOTIDE SEQUENCE</scope>
</reference>
<dbReference type="InterPro" id="IPR001841">
    <property type="entry name" value="Znf_RING"/>
</dbReference>
<dbReference type="CDD" id="cd00022">
    <property type="entry name" value="BIR"/>
    <property type="match status" value="2"/>
</dbReference>
<organism evidence="6 7">
    <name type="scientific">Adineta ricciae</name>
    <name type="common">Rotifer</name>
    <dbReference type="NCBI Taxonomy" id="249248"/>
    <lineage>
        <taxon>Eukaryota</taxon>
        <taxon>Metazoa</taxon>
        <taxon>Spiralia</taxon>
        <taxon>Gnathifera</taxon>
        <taxon>Rotifera</taxon>
        <taxon>Eurotatoria</taxon>
        <taxon>Bdelloidea</taxon>
        <taxon>Adinetida</taxon>
        <taxon>Adinetidae</taxon>
        <taxon>Adineta</taxon>
    </lineage>
</organism>
<keyword evidence="2 4" id="KW-0863">Zinc-finger</keyword>
<proteinExistence type="inferred from homology"/>
<evidence type="ECO:0000259" key="5">
    <source>
        <dbReference type="PROSITE" id="PS50089"/>
    </source>
</evidence>
<dbReference type="Pfam" id="PF00653">
    <property type="entry name" value="BIR"/>
    <property type="match status" value="2"/>
</dbReference>
<sequence length="401" mass="46395">MTSLKEMTLEKSRSSKLQFPKCVDGNVNSYARFIQKIIIMLDQTLVSLTPPASSVKASHVLNESFYTRRDRMETFTNWPHTKPSADDMASNGWFSCRIADRVICIYCDTICHRWKSTDDPKQVHKRLSPQCTFVLSELSESSNTIPVVIQTSEETFRPHHTDMCQMSYRLKSFDQPAWTQNTPTAHDLAYAGFFYSGEGNVVTCFYCNGSLKQWNSNDSPKVEHARWFPHCLYAKHLCGDVFYNQIQLAKHQYERKNNTIDENELTSFLKARLDLPIVRRLSAKYSLKIIERCYEVQYKLNHNDFRSDSELEMNCFLLQKQLDIIRGDKQKLITPSDSRKSVPVDTTCHTKPQQCRICFEEERQLACLPCGHFCACTCCGYGLQTCPVCRTTIQSFVRLYC</sequence>
<dbReference type="GO" id="GO:0008270">
    <property type="term" value="F:zinc ion binding"/>
    <property type="evidence" value="ECO:0007669"/>
    <property type="project" value="UniProtKB-KW"/>
</dbReference>
<comment type="similarity">
    <text evidence="1">Belongs to the IAP family.</text>
</comment>
<evidence type="ECO:0000256" key="1">
    <source>
        <dbReference type="ARBA" id="ARBA00006672"/>
    </source>
</evidence>
<dbReference type="GO" id="GO:0043027">
    <property type="term" value="F:cysteine-type endopeptidase inhibitor activity involved in apoptotic process"/>
    <property type="evidence" value="ECO:0007669"/>
    <property type="project" value="TreeGrafter"/>
</dbReference>
<dbReference type="AlphaFoldDB" id="A0A814RM49"/>
<dbReference type="InterPro" id="IPR013083">
    <property type="entry name" value="Znf_RING/FYVE/PHD"/>
</dbReference>
<protein>
    <recommendedName>
        <fullName evidence="5">RING-type domain-containing protein</fullName>
    </recommendedName>
</protein>
<evidence type="ECO:0000256" key="3">
    <source>
        <dbReference type="ARBA" id="ARBA00022833"/>
    </source>
</evidence>
<dbReference type="SMART" id="SM00238">
    <property type="entry name" value="BIR"/>
    <property type="match status" value="2"/>
</dbReference>
<accession>A0A814RM49</accession>
<keyword evidence="3" id="KW-0862">Zinc</keyword>
<evidence type="ECO:0000313" key="6">
    <source>
        <dbReference type="EMBL" id="CAF1136024.1"/>
    </source>
</evidence>
<dbReference type="EMBL" id="CAJNOJ010000112">
    <property type="protein sequence ID" value="CAF1136024.1"/>
    <property type="molecule type" value="Genomic_DNA"/>
</dbReference>
<comment type="caution">
    <text evidence="6">The sequence shown here is derived from an EMBL/GenBank/DDBJ whole genome shotgun (WGS) entry which is preliminary data.</text>
</comment>
<dbReference type="SUPFAM" id="SSF57924">
    <property type="entry name" value="Inhibitor of apoptosis (IAP) repeat"/>
    <property type="match status" value="2"/>
</dbReference>
<dbReference type="InterPro" id="IPR001370">
    <property type="entry name" value="BIR_rpt"/>
</dbReference>
<dbReference type="PROSITE" id="PS50089">
    <property type="entry name" value="ZF_RING_2"/>
    <property type="match status" value="1"/>
</dbReference>
<dbReference type="OrthoDB" id="774873at2759"/>
<dbReference type="GO" id="GO:0043066">
    <property type="term" value="P:negative regulation of apoptotic process"/>
    <property type="evidence" value="ECO:0007669"/>
    <property type="project" value="TreeGrafter"/>
</dbReference>
<evidence type="ECO:0000256" key="4">
    <source>
        <dbReference type="PROSITE-ProRule" id="PRU00175"/>
    </source>
</evidence>
<keyword evidence="2 4" id="KW-0479">Metal-binding</keyword>
<dbReference type="GO" id="GO:0061630">
    <property type="term" value="F:ubiquitin protein ligase activity"/>
    <property type="evidence" value="ECO:0007669"/>
    <property type="project" value="TreeGrafter"/>
</dbReference>
<evidence type="ECO:0000313" key="7">
    <source>
        <dbReference type="Proteomes" id="UP000663852"/>
    </source>
</evidence>
<evidence type="ECO:0000256" key="2">
    <source>
        <dbReference type="ARBA" id="ARBA00022771"/>
    </source>
</evidence>